<dbReference type="Proteomes" id="UP001243009">
    <property type="component" value="Unassembled WGS sequence"/>
</dbReference>
<evidence type="ECO:0000313" key="1">
    <source>
        <dbReference type="EMBL" id="MDO9713594.1"/>
    </source>
</evidence>
<protein>
    <submittedName>
        <fullName evidence="1">Uncharacterized protein</fullName>
    </submittedName>
</protein>
<comment type="caution">
    <text evidence="1">The sequence shown here is derived from an EMBL/GenBank/DDBJ whole genome shotgun (WGS) entry which is preliminary data.</text>
</comment>
<name>A0ABT9EBV8_9PROT</name>
<keyword evidence="2" id="KW-1185">Reference proteome</keyword>
<dbReference type="EMBL" id="JAUTWS010000103">
    <property type="protein sequence ID" value="MDO9713594.1"/>
    <property type="molecule type" value="Genomic_DNA"/>
</dbReference>
<proteinExistence type="predicted"/>
<dbReference type="RefSeq" id="WP_305108450.1">
    <property type="nucleotide sequence ID" value="NZ_JAUTWS010000103.1"/>
</dbReference>
<sequence length="42" mass="4689">MDDADMTEPAEIRLDLADVLAELFLGTMAREVEMDESDDEDA</sequence>
<reference evidence="1 2" key="1">
    <citation type="submission" date="2023-08" db="EMBL/GenBank/DDBJ databases">
        <title>The draft genome sequence of Paracraurococcus sp. LOR1-02.</title>
        <authorList>
            <person name="Kingkaew E."/>
            <person name="Tanasupawat S."/>
        </authorList>
    </citation>
    <scope>NUCLEOTIDE SEQUENCE [LARGE SCALE GENOMIC DNA]</scope>
    <source>
        <strain evidence="1 2">LOR1-02</strain>
    </source>
</reference>
<evidence type="ECO:0000313" key="2">
    <source>
        <dbReference type="Proteomes" id="UP001243009"/>
    </source>
</evidence>
<gene>
    <name evidence="1" type="ORF">Q7A36_35075</name>
</gene>
<accession>A0ABT9EBV8</accession>
<organism evidence="1 2">
    <name type="scientific">Paracraurococcus lichenis</name>
    <dbReference type="NCBI Taxonomy" id="3064888"/>
    <lineage>
        <taxon>Bacteria</taxon>
        <taxon>Pseudomonadati</taxon>
        <taxon>Pseudomonadota</taxon>
        <taxon>Alphaproteobacteria</taxon>
        <taxon>Acetobacterales</taxon>
        <taxon>Roseomonadaceae</taxon>
        <taxon>Paracraurococcus</taxon>
    </lineage>
</organism>